<evidence type="ECO:0000313" key="1">
    <source>
        <dbReference type="EMBL" id="KKY23802.1"/>
    </source>
</evidence>
<reference evidence="1 2" key="2">
    <citation type="submission" date="2015-05" db="EMBL/GenBank/DDBJ databases">
        <title>Distinctive expansion of gene families associated with plant cell wall degradation and secondary metabolism in the genomes of grapevine trunk pathogens.</title>
        <authorList>
            <person name="Lawrence D.P."/>
            <person name="Travadon R."/>
            <person name="Rolshausen P.E."/>
            <person name="Baumgartner K."/>
        </authorList>
    </citation>
    <scope>NUCLEOTIDE SEQUENCE [LARGE SCALE GENOMIC DNA]</scope>
    <source>
        <strain evidence="1">DS831</strain>
    </source>
</reference>
<name>A0A0G2EM00_9PEZI</name>
<reference evidence="1 2" key="1">
    <citation type="submission" date="2015-03" db="EMBL/GenBank/DDBJ databases">
        <authorList>
            <person name="Morales-Cruz A."/>
            <person name="Amrine K.C."/>
            <person name="Cantu D."/>
        </authorList>
    </citation>
    <scope>NUCLEOTIDE SEQUENCE [LARGE SCALE GENOMIC DNA]</scope>
    <source>
        <strain evidence="1">DS831</strain>
    </source>
</reference>
<dbReference type="EMBL" id="LAQI01000064">
    <property type="protein sequence ID" value="KKY23802.1"/>
    <property type="molecule type" value="Genomic_DNA"/>
</dbReference>
<dbReference type="AlphaFoldDB" id="A0A0G2EM00"/>
<comment type="caution">
    <text evidence="1">The sequence shown here is derived from an EMBL/GenBank/DDBJ whole genome shotgun (WGS) entry which is preliminary data.</text>
</comment>
<accession>A0A0G2EM00</accession>
<dbReference type="Proteomes" id="UP000034182">
    <property type="component" value="Unassembled WGS sequence"/>
</dbReference>
<protein>
    <submittedName>
        <fullName evidence="1">Putative gtpase-activating protein</fullName>
    </submittedName>
</protein>
<proteinExistence type="predicted"/>
<gene>
    <name evidence="1" type="ORF">UCDDS831_g02833</name>
</gene>
<sequence length="358" mass="40444">MNETHDFAGAARHLEKVPRRDDYHERVFAPLKLEDVIRFAQFAGPQVRWSIENSPTWGRYFRMTNRVELQELLSLTDDIVGLCYRPGTFKLTNTGGELCFVSVLFLSLFFAPSEHLEADTLETTPPSLAKPLLAPFGVLSKPDVVDKGAEERTFMHAASKILSGEVDAALKMFWLTERGKNQPDAHLALFLTILRAVKTADIQINDIQDHRMSFLELALNTVAKTYATTPAGEKPGRRGEKPRYLMGMLERLTIPKHQALGPYKFTHQQLEKEGVIQKSDVPEKQRDTIYINLVPKRLTTSFTMYETHDFADAARYLLDADTVISLVDEKAWRLLRLLQNLLDGAGPEEGVALALVLH</sequence>
<organism evidence="1 2">
    <name type="scientific">Diplodia seriata</name>
    <dbReference type="NCBI Taxonomy" id="420778"/>
    <lineage>
        <taxon>Eukaryota</taxon>
        <taxon>Fungi</taxon>
        <taxon>Dikarya</taxon>
        <taxon>Ascomycota</taxon>
        <taxon>Pezizomycotina</taxon>
        <taxon>Dothideomycetes</taxon>
        <taxon>Dothideomycetes incertae sedis</taxon>
        <taxon>Botryosphaeriales</taxon>
        <taxon>Botryosphaeriaceae</taxon>
        <taxon>Diplodia</taxon>
    </lineage>
</organism>
<evidence type="ECO:0000313" key="2">
    <source>
        <dbReference type="Proteomes" id="UP000034182"/>
    </source>
</evidence>